<dbReference type="Pfam" id="PF01031">
    <property type="entry name" value="Dynamin_M"/>
    <property type="match status" value="1"/>
</dbReference>
<evidence type="ECO:0000313" key="6">
    <source>
        <dbReference type="EMBL" id="KAF4981260.1"/>
    </source>
</evidence>
<dbReference type="GO" id="GO:0003924">
    <property type="term" value="F:GTPase activity"/>
    <property type="evidence" value="ECO:0007669"/>
    <property type="project" value="InterPro"/>
</dbReference>
<sequence length="846" mass="94905">MVETKLTSDGLAGLRSTEKLQLLDAVDSLRSHGISRYISLPQIIVCGDQSSGKSSVLEAISGVSFPVRSNVCTRFPTELILRKTAHTGVTVSIVPHHSRSKSERETLSSFRERLDSFNKLPDLIERAKDVMGISAGKAFSNDILHIEISGPDRDHLTIVDLPGLIHSETKNQSKADVKMVKEVVQGYMKQSRSVILAVVSAKNEVANQVVLKLSQRADPKGTRTLGVITKPDTLHPGSESEQNFIALAQNQDVELRLGWHVLKNRDSEKDSWESEERNGKETEFFSEGTWQGLSPADWGIESFVNKLSKLLLRQISSELPSFVSEVETKTALRQAQLEKLGQPRITIGQQRTYLIQTGQSFQAIVKAATEGTYTNPFFENATSVAGYQKRFRAVIQNLGIEFAEQISKEGRSLRICDENQDDVDREDSTVTKDEYIDKIVKLMRRSRGRELPGMFNPMIVADLFKEQALPWGGIARAHVKTVWVAARDFLRRTIEHVADSTTVGTVLKHILMPKLDEIFNGLSQRINVLLSQHQEGHPITYNHYFTDTLQKIRRERNKVELGKKILEAENILLSSNDRMFRDIDLEPLLEELADPLEPDMSRFAAREALDFLEAYYKVALKRFVDDVAVEVIEAGLVSELEKILDPVTVSLMSSDELAKVAGETEASRATRKELETELTVLKEGLGICKTFAGFGISDLDENAESLAKDHQDSGSDDLSDDEENGHDSGNEPIAEQVFSVSEEVPVAEIVNVEPYQPEAEAYYESEEEAYPEPEEEAYPEPVEDVPAPDGFKSLSKKEKKKLKSLELRKRAIADEQPETIEATAPQHYDDFSDWGGQRIRKDHQRF</sequence>
<reference evidence="6" key="2">
    <citation type="submission" date="2020-05" db="EMBL/GenBank/DDBJ databases">
        <authorList>
            <person name="Kim H.-S."/>
            <person name="Proctor R.H."/>
            <person name="Brown D.W."/>
        </authorList>
    </citation>
    <scope>NUCLEOTIDE SEQUENCE</scope>
    <source>
        <strain evidence="6">NRRL 22465</strain>
    </source>
</reference>
<protein>
    <recommendedName>
        <fullName evidence="8">Dynamin family protein</fullName>
    </recommendedName>
</protein>
<dbReference type="GO" id="GO:0005874">
    <property type="term" value="C:microtubule"/>
    <property type="evidence" value="ECO:0007669"/>
    <property type="project" value="TreeGrafter"/>
</dbReference>
<dbReference type="PRINTS" id="PR00195">
    <property type="entry name" value="DYNAMIN"/>
</dbReference>
<dbReference type="InterPro" id="IPR045063">
    <property type="entry name" value="Dynamin_N"/>
</dbReference>
<dbReference type="GO" id="GO:0000266">
    <property type="term" value="P:mitochondrial fission"/>
    <property type="evidence" value="ECO:0007669"/>
    <property type="project" value="TreeGrafter"/>
</dbReference>
<dbReference type="AlphaFoldDB" id="A0A8H4UPT6"/>
<feature type="compositionally biased region" description="Acidic residues" evidence="3">
    <location>
        <begin position="761"/>
        <end position="783"/>
    </location>
</feature>
<name>A0A8H4UPT6_9HYPO</name>
<dbReference type="Gene3D" id="1.20.120.1240">
    <property type="entry name" value="Dynamin, middle domain"/>
    <property type="match status" value="1"/>
</dbReference>
<dbReference type="GO" id="GO:0006897">
    <property type="term" value="P:endocytosis"/>
    <property type="evidence" value="ECO:0007669"/>
    <property type="project" value="TreeGrafter"/>
</dbReference>
<dbReference type="FunFam" id="3.40.50.300:FF:001425">
    <property type="entry name" value="Dynamin GTPase, putative"/>
    <property type="match status" value="1"/>
</dbReference>
<dbReference type="Pfam" id="PF00350">
    <property type="entry name" value="Dynamin_N"/>
    <property type="match status" value="1"/>
</dbReference>
<evidence type="ECO:0000256" key="2">
    <source>
        <dbReference type="ARBA" id="ARBA00023134"/>
    </source>
</evidence>
<dbReference type="PROSITE" id="PS51388">
    <property type="entry name" value="GED"/>
    <property type="match status" value="1"/>
</dbReference>
<dbReference type="Gene3D" id="3.40.50.300">
    <property type="entry name" value="P-loop containing nucleotide triphosphate hydrolases"/>
    <property type="match status" value="1"/>
</dbReference>
<organism evidence="6 7">
    <name type="scientific">Fusarium zealandicum</name>
    <dbReference type="NCBI Taxonomy" id="1053134"/>
    <lineage>
        <taxon>Eukaryota</taxon>
        <taxon>Fungi</taxon>
        <taxon>Dikarya</taxon>
        <taxon>Ascomycota</taxon>
        <taxon>Pezizomycotina</taxon>
        <taxon>Sordariomycetes</taxon>
        <taxon>Hypocreomycetidae</taxon>
        <taxon>Hypocreales</taxon>
        <taxon>Nectriaceae</taxon>
        <taxon>Fusarium</taxon>
        <taxon>Fusarium staphyleae species complex</taxon>
    </lineage>
</organism>
<keyword evidence="2" id="KW-0342">GTP-binding</keyword>
<evidence type="ECO:0000259" key="4">
    <source>
        <dbReference type="PROSITE" id="PS51388"/>
    </source>
</evidence>
<dbReference type="PANTHER" id="PTHR11566:SF21">
    <property type="entry name" value="DYNAMIN RELATED PROTEIN 1, ISOFORM A"/>
    <property type="match status" value="1"/>
</dbReference>
<proteinExistence type="predicted"/>
<evidence type="ECO:0000256" key="1">
    <source>
        <dbReference type="ARBA" id="ARBA00022741"/>
    </source>
</evidence>
<evidence type="ECO:0000313" key="7">
    <source>
        <dbReference type="Proteomes" id="UP000635477"/>
    </source>
</evidence>
<dbReference type="EMBL" id="JABEYC010000176">
    <property type="protein sequence ID" value="KAF4981260.1"/>
    <property type="molecule type" value="Genomic_DNA"/>
</dbReference>
<dbReference type="InterPro" id="IPR030381">
    <property type="entry name" value="G_DYNAMIN_dom"/>
</dbReference>
<feature type="domain" description="GED" evidence="4">
    <location>
        <begin position="605"/>
        <end position="696"/>
    </location>
</feature>
<dbReference type="GO" id="GO:0016020">
    <property type="term" value="C:membrane"/>
    <property type="evidence" value="ECO:0007669"/>
    <property type="project" value="TreeGrafter"/>
</dbReference>
<reference evidence="6" key="1">
    <citation type="journal article" date="2020" name="BMC Genomics">
        <title>Correction to: Identification and distribution of gene clusters required for synthesis of sphingolipid metabolism inhibitors in diverse species of the filamentous fungus Fusarium.</title>
        <authorList>
            <person name="Kim H.S."/>
            <person name="Lohmar J.M."/>
            <person name="Busman M."/>
            <person name="Brown D.W."/>
            <person name="Naumann T.A."/>
            <person name="Divon H.H."/>
            <person name="Lysoe E."/>
            <person name="Uhlig S."/>
            <person name="Proctor R.H."/>
        </authorList>
    </citation>
    <scope>NUCLEOTIDE SEQUENCE</scope>
    <source>
        <strain evidence="6">NRRL 22465</strain>
    </source>
</reference>
<dbReference type="SMART" id="SM00053">
    <property type="entry name" value="DYNc"/>
    <property type="match status" value="1"/>
</dbReference>
<dbReference type="PROSITE" id="PS51718">
    <property type="entry name" value="G_DYNAMIN_2"/>
    <property type="match status" value="1"/>
</dbReference>
<dbReference type="InterPro" id="IPR001401">
    <property type="entry name" value="Dynamin_GTPase"/>
</dbReference>
<dbReference type="GO" id="GO:0008017">
    <property type="term" value="F:microtubule binding"/>
    <property type="evidence" value="ECO:0007669"/>
    <property type="project" value="TreeGrafter"/>
</dbReference>
<dbReference type="SUPFAM" id="SSF52540">
    <property type="entry name" value="P-loop containing nucleoside triphosphate hydrolases"/>
    <property type="match status" value="1"/>
</dbReference>
<dbReference type="CDD" id="cd08771">
    <property type="entry name" value="DLP_1"/>
    <property type="match status" value="1"/>
</dbReference>
<gene>
    <name evidence="6" type="ORF">FZEAL_2886</name>
</gene>
<dbReference type="GO" id="GO:0005525">
    <property type="term" value="F:GTP binding"/>
    <property type="evidence" value="ECO:0007669"/>
    <property type="project" value="InterPro"/>
</dbReference>
<dbReference type="Proteomes" id="UP000635477">
    <property type="component" value="Unassembled WGS sequence"/>
</dbReference>
<dbReference type="InterPro" id="IPR022812">
    <property type="entry name" value="Dynamin"/>
</dbReference>
<accession>A0A8H4UPT6</accession>
<evidence type="ECO:0000259" key="5">
    <source>
        <dbReference type="PROSITE" id="PS51718"/>
    </source>
</evidence>
<feature type="region of interest" description="Disordered" evidence="3">
    <location>
        <begin position="761"/>
        <end position="796"/>
    </location>
</feature>
<dbReference type="InterPro" id="IPR027417">
    <property type="entry name" value="P-loop_NTPase"/>
</dbReference>
<comment type="caution">
    <text evidence="6">The sequence shown here is derived from an EMBL/GenBank/DDBJ whole genome shotgun (WGS) entry which is preliminary data.</text>
</comment>
<dbReference type="OrthoDB" id="415706at2759"/>
<feature type="region of interest" description="Disordered" evidence="3">
    <location>
        <begin position="816"/>
        <end position="846"/>
    </location>
</feature>
<dbReference type="GO" id="GO:0016559">
    <property type="term" value="P:peroxisome fission"/>
    <property type="evidence" value="ECO:0007669"/>
    <property type="project" value="TreeGrafter"/>
</dbReference>
<dbReference type="InterPro" id="IPR000375">
    <property type="entry name" value="Dynamin_stalk"/>
</dbReference>
<feature type="domain" description="Dynamin-type G" evidence="5">
    <location>
        <begin position="37"/>
        <end position="320"/>
    </location>
</feature>
<keyword evidence="1" id="KW-0547">Nucleotide-binding</keyword>
<dbReference type="GO" id="GO:0005739">
    <property type="term" value="C:mitochondrion"/>
    <property type="evidence" value="ECO:0007669"/>
    <property type="project" value="TreeGrafter"/>
</dbReference>
<feature type="region of interest" description="Disordered" evidence="3">
    <location>
        <begin position="705"/>
        <end position="731"/>
    </location>
</feature>
<dbReference type="GO" id="GO:0048312">
    <property type="term" value="P:intracellular distribution of mitochondria"/>
    <property type="evidence" value="ECO:0007669"/>
    <property type="project" value="TreeGrafter"/>
</dbReference>
<dbReference type="InterPro" id="IPR020850">
    <property type="entry name" value="GED_dom"/>
</dbReference>
<evidence type="ECO:0000256" key="3">
    <source>
        <dbReference type="SAM" id="MobiDB-lite"/>
    </source>
</evidence>
<feature type="compositionally biased region" description="Acidic residues" evidence="3">
    <location>
        <begin position="714"/>
        <end position="724"/>
    </location>
</feature>
<keyword evidence="7" id="KW-1185">Reference proteome</keyword>
<dbReference type="PANTHER" id="PTHR11566">
    <property type="entry name" value="DYNAMIN"/>
    <property type="match status" value="1"/>
</dbReference>
<evidence type="ECO:0008006" key="8">
    <source>
        <dbReference type="Google" id="ProtNLM"/>
    </source>
</evidence>